<feature type="transmembrane region" description="Helical" evidence="4">
    <location>
        <begin position="409"/>
        <end position="433"/>
    </location>
</feature>
<keyword evidence="6" id="KW-1185">Reference proteome</keyword>
<dbReference type="Proteomes" id="UP000546200">
    <property type="component" value="Unassembled WGS sequence"/>
</dbReference>
<dbReference type="InterPro" id="IPR036259">
    <property type="entry name" value="MFS_trans_sf"/>
</dbReference>
<dbReference type="CDD" id="cd06174">
    <property type="entry name" value="MFS"/>
    <property type="match status" value="1"/>
</dbReference>
<keyword evidence="2 4" id="KW-1133">Transmembrane helix</keyword>
<dbReference type="Gene3D" id="1.20.1250.20">
    <property type="entry name" value="MFS general substrate transporter like domains"/>
    <property type="match status" value="2"/>
</dbReference>
<dbReference type="PANTHER" id="PTHR23526">
    <property type="entry name" value="INTEGRAL MEMBRANE TRANSPORT PROTEIN-RELATED"/>
    <property type="match status" value="1"/>
</dbReference>
<evidence type="ECO:0000256" key="2">
    <source>
        <dbReference type="ARBA" id="ARBA00022989"/>
    </source>
</evidence>
<evidence type="ECO:0000313" key="5">
    <source>
        <dbReference type="EMBL" id="MBB5714459.1"/>
    </source>
</evidence>
<evidence type="ECO:0000256" key="1">
    <source>
        <dbReference type="ARBA" id="ARBA00022692"/>
    </source>
</evidence>
<feature type="transmembrane region" description="Helical" evidence="4">
    <location>
        <begin position="235"/>
        <end position="257"/>
    </location>
</feature>
<reference evidence="5 6" key="1">
    <citation type="submission" date="2020-08" db="EMBL/GenBank/DDBJ databases">
        <title>Genomic Encyclopedia of Type Strains, Phase IV (KMG-IV): sequencing the most valuable type-strain genomes for metagenomic binning, comparative biology and taxonomic classification.</title>
        <authorList>
            <person name="Goeker M."/>
        </authorList>
    </citation>
    <scope>NUCLEOTIDE SEQUENCE [LARGE SCALE GENOMIC DNA]</scope>
    <source>
        <strain evidence="5 6">DSM 100044</strain>
    </source>
</reference>
<feature type="transmembrane region" description="Helical" evidence="4">
    <location>
        <begin position="328"/>
        <end position="351"/>
    </location>
</feature>
<gene>
    <name evidence="5" type="ORF">FHS94_001290</name>
</gene>
<dbReference type="SUPFAM" id="SSF103473">
    <property type="entry name" value="MFS general substrate transporter"/>
    <property type="match status" value="1"/>
</dbReference>
<dbReference type="GO" id="GO:0022857">
    <property type="term" value="F:transmembrane transporter activity"/>
    <property type="evidence" value="ECO:0007669"/>
    <property type="project" value="InterPro"/>
</dbReference>
<feature type="transmembrane region" description="Helical" evidence="4">
    <location>
        <begin position="187"/>
        <end position="206"/>
    </location>
</feature>
<evidence type="ECO:0000256" key="4">
    <source>
        <dbReference type="SAM" id="Phobius"/>
    </source>
</evidence>
<dbReference type="InterPro" id="IPR011701">
    <property type="entry name" value="MFS"/>
</dbReference>
<evidence type="ECO:0000256" key="3">
    <source>
        <dbReference type="ARBA" id="ARBA00023136"/>
    </source>
</evidence>
<feature type="transmembrane region" description="Helical" evidence="4">
    <location>
        <begin position="20"/>
        <end position="47"/>
    </location>
</feature>
<feature type="transmembrane region" description="Helical" evidence="4">
    <location>
        <begin position="53"/>
        <end position="75"/>
    </location>
</feature>
<dbReference type="AlphaFoldDB" id="A0A7W9BC20"/>
<accession>A0A7W9BC20</accession>
<comment type="caution">
    <text evidence="5">The sequence shown here is derived from an EMBL/GenBank/DDBJ whole genome shotgun (WGS) entry which is preliminary data.</text>
</comment>
<protein>
    <submittedName>
        <fullName evidence="5">MFS family permease</fullName>
    </submittedName>
</protein>
<proteinExistence type="predicted"/>
<dbReference type="InterPro" id="IPR052528">
    <property type="entry name" value="Sugar_transport-like"/>
</dbReference>
<name>A0A7W9BC20_9SPHN</name>
<feature type="transmembrane region" description="Helical" evidence="4">
    <location>
        <begin position="109"/>
        <end position="132"/>
    </location>
</feature>
<keyword evidence="3 4" id="KW-0472">Membrane</keyword>
<feature type="transmembrane region" description="Helical" evidence="4">
    <location>
        <begin position="298"/>
        <end position="316"/>
    </location>
</feature>
<feature type="transmembrane region" description="Helical" evidence="4">
    <location>
        <begin position="363"/>
        <end position="389"/>
    </location>
</feature>
<sequence length="540" mass="57630">MLAPQAVVSDNDRERATRALMIDAAFATAIGALNSGVVLLALALHIGASTFEVGVLAAVPLLTQVLQAPAVAFVERWRRRKLISVGSVFLARLALPIYAAVPFIGSPRIAAATLIAAALLHYGMNAVGACSWNSWIRDLVPESRLGRFFARRGVYGTLVSAGATLVAAGALVVAARSRATGDLIFSGLYVVGFVCGLFSTGALATVPEPQMPPASRGSLTRLLTEPLRDPRFRGVLRFLVSWQFAVNLAVPFFTVYFVRGLGFSMSFVLILSLVSQLASVAVVRGWGNLSDRLSNKSVLEASTPVYLLCVVGMAFAHEVPGMAGQGAYLLLAHLVMGAAGAGVALASGNIVMKTSPQGSGTSYMATGALFGAIAAGVAPIMGGAMADFVARRRLELRLLWSSPHGTERLFGLTFSYWEFFFLLSAIVGSYALFRLSKVEDPGSVERRETVDEIWSGTMRTLRNASSVAGPRLATVFPAAQIIRAREGTRFLLERFFTERLGRSVESETEKVGELLAASYDAQPASDAPMDDLMRQLNDIE</sequence>
<evidence type="ECO:0000313" key="6">
    <source>
        <dbReference type="Proteomes" id="UP000546200"/>
    </source>
</evidence>
<organism evidence="5 6">
    <name type="scientific">Sphingomonas aerophila</name>
    <dbReference type="NCBI Taxonomy" id="1344948"/>
    <lineage>
        <taxon>Bacteria</taxon>
        <taxon>Pseudomonadati</taxon>
        <taxon>Pseudomonadota</taxon>
        <taxon>Alphaproteobacteria</taxon>
        <taxon>Sphingomonadales</taxon>
        <taxon>Sphingomonadaceae</taxon>
        <taxon>Sphingomonas</taxon>
    </lineage>
</organism>
<dbReference type="PANTHER" id="PTHR23526:SF2">
    <property type="entry name" value="MAJOR FACILITATOR SUPERFAMILY (MFS) PROFILE DOMAIN-CONTAINING PROTEIN"/>
    <property type="match status" value="1"/>
</dbReference>
<feature type="transmembrane region" description="Helical" evidence="4">
    <location>
        <begin position="153"/>
        <end position="175"/>
    </location>
</feature>
<feature type="transmembrane region" description="Helical" evidence="4">
    <location>
        <begin position="82"/>
        <end position="103"/>
    </location>
</feature>
<feature type="transmembrane region" description="Helical" evidence="4">
    <location>
        <begin position="263"/>
        <end position="286"/>
    </location>
</feature>
<keyword evidence="1 4" id="KW-0812">Transmembrane</keyword>
<dbReference type="Pfam" id="PF07690">
    <property type="entry name" value="MFS_1"/>
    <property type="match status" value="1"/>
</dbReference>
<dbReference type="EMBL" id="JACIJK010000003">
    <property type="protein sequence ID" value="MBB5714459.1"/>
    <property type="molecule type" value="Genomic_DNA"/>
</dbReference>